<organism evidence="1 2">
    <name type="scientific">Ktedonobacter robiniae</name>
    <dbReference type="NCBI Taxonomy" id="2778365"/>
    <lineage>
        <taxon>Bacteria</taxon>
        <taxon>Bacillati</taxon>
        <taxon>Chloroflexota</taxon>
        <taxon>Ktedonobacteria</taxon>
        <taxon>Ktedonobacterales</taxon>
        <taxon>Ktedonobacteraceae</taxon>
        <taxon>Ktedonobacter</taxon>
    </lineage>
</organism>
<evidence type="ECO:0000313" key="2">
    <source>
        <dbReference type="Proteomes" id="UP000654345"/>
    </source>
</evidence>
<proteinExistence type="predicted"/>
<dbReference type="Proteomes" id="UP000654345">
    <property type="component" value="Unassembled WGS sequence"/>
</dbReference>
<sequence length="61" mass="6982">MGVPCGVNGYAEASEVLDCAGDLKRVEEWIRDVVMCWRENWTGSLDVGGRMLLEMKKLDWY</sequence>
<accession>A0ABQ3V6S3</accession>
<protein>
    <submittedName>
        <fullName evidence="1">Uncharacterized protein</fullName>
    </submittedName>
</protein>
<name>A0ABQ3V6S3_9CHLR</name>
<evidence type="ECO:0000313" key="1">
    <source>
        <dbReference type="EMBL" id="GHO60658.1"/>
    </source>
</evidence>
<dbReference type="EMBL" id="BNJG01000006">
    <property type="protein sequence ID" value="GHO60658.1"/>
    <property type="molecule type" value="Genomic_DNA"/>
</dbReference>
<gene>
    <name evidence="1" type="ORF">KSB_91330</name>
</gene>
<comment type="caution">
    <text evidence="1">The sequence shown here is derived from an EMBL/GenBank/DDBJ whole genome shotgun (WGS) entry which is preliminary data.</text>
</comment>
<reference evidence="1 2" key="1">
    <citation type="journal article" date="2021" name="Int. J. Syst. Evol. Microbiol.">
        <title>Reticulibacter mediterranei gen. nov., sp. nov., within the new family Reticulibacteraceae fam. nov., and Ktedonospora formicarum gen. nov., sp. nov., Ktedonobacter robiniae sp. nov., Dictyobacter formicarum sp. nov. and Dictyobacter arantiisoli sp. nov., belonging to the class Ktedonobacteria.</title>
        <authorList>
            <person name="Yabe S."/>
            <person name="Zheng Y."/>
            <person name="Wang C.M."/>
            <person name="Sakai Y."/>
            <person name="Abe K."/>
            <person name="Yokota A."/>
            <person name="Donadio S."/>
            <person name="Cavaletti L."/>
            <person name="Monciardini P."/>
        </authorList>
    </citation>
    <scope>NUCLEOTIDE SEQUENCE [LARGE SCALE GENOMIC DNA]</scope>
    <source>
        <strain evidence="1 2">SOSP1-30</strain>
    </source>
</reference>
<keyword evidence="2" id="KW-1185">Reference proteome</keyword>